<comment type="caution">
    <text evidence="4">The sequence shown here is derived from an EMBL/GenBank/DDBJ whole genome shotgun (WGS) entry which is preliminary data.</text>
</comment>
<feature type="compositionally biased region" description="Pro residues" evidence="2">
    <location>
        <begin position="277"/>
        <end position="288"/>
    </location>
</feature>
<reference evidence="4 5" key="1">
    <citation type="submission" date="2018-05" db="EMBL/GenBank/DDBJ databases">
        <title>Reference genomes for bee gut microbiota database.</title>
        <authorList>
            <person name="Ellegaard K.M."/>
        </authorList>
    </citation>
    <scope>NUCLEOTIDE SEQUENCE [LARGE SCALE GENOMIC DNA]</scope>
    <source>
        <strain evidence="4 5">ESL0199</strain>
    </source>
</reference>
<dbReference type="InterPro" id="IPR000669">
    <property type="entry name" value="Mannitol_DH"/>
</dbReference>
<proteinExistence type="predicted"/>
<dbReference type="PANTHER" id="PTHR43362:SF1">
    <property type="entry name" value="MANNITOL DEHYDROGENASE 2-RELATED"/>
    <property type="match status" value="1"/>
</dbReference>
<dbReference type="EMBL" id="QGLK01000005">
    <property type="protein sequence ID" value="PXY86539.1"/>
    <property type="molecule type" value="Genomic_DNA"/>
</dbReference>
<keyword evidence="1" id="KW-0560">Oxidoreductase</keyword>
<evidence type="ECO:0000313" key="4">
    <source>
        <dbReference type="EMBL" id="PXY86539.1"/>
    </source>
</evidence>
<dbReference type="Proteomes" id="UP000248128">
    <property type="component" value="Unassembled WGS sequence"/>
</dbReference>
<dbReference type="Pfam" id="PF01232">
    <property type="entry name" value="Mannitol_dh"/>
    <property type="match status" value="1"/>
</dbReference>
<accession>A0A318MEB7</accession>
<protein>
    <recommendedName>
        <fullName evidence="3">Mannitol dehydrogenase N-terminal domain-containing protein</fullName>
    </recommendedName>
</protein>
<dbReference type="RefSeq" id="WP_110413384.1">
    <property type="nucleotide sequence ID" value="NZ_QGLK01000005.1"/>
</dbReference>
<dbReference type="InterPro" id="IPR013131">
    <property type="entry name" value="Mannitol_DH_N"/>
</dbReference>
<name>A0A318MEB7_9BIFI</name>
<gene>
    <name evidence="4" type="ORF">DKK74_06825</name>
</gene>
<dbReference type="GO" id="GO:0016616">
    <property type="term" value="F:oxidoreductase activity, acting on the CH-OH group of donors, NAD or NADP as acceptor"/>
    <property type="evidence" value="ECO:0007669"/>
    <property type="project" value="TreeGrafter"/>
</dbReference>
<evidence type="ECO:0000313" key="5">
    <source>
        <dbReference type="Proteomes" id="UP000248128"/>
    </source>
</evidence>
<organism evidence="4 5">
    <name type="scientific">Bifidobacterium asteroides</name>
    <dbReference type="NCBI Taxonomy" id="1684"/>
    <lineage>
        <taxon>Bacteria</taxon>
        <taxon>Bacillati</taxon>
        <taxon>Actinomycetota</taxon>
        <taxon>Actinomycetes</taxon>
        <taxon>Bifidobacteriales</taxon>
        <taxon>Bifidobacteriaceae</taxon>
        <taxon>Bifidobacterium</taxon>
    </lineage>
</organism>
<dbReference type="OrthoDB" id="271711at2"/>
<dbReference type="PRINTS" id="PR00084">
    <property type="entry name" value="MTLDHDRGNASE"/>
</dbReference>
<dbReference type="AlphaFoldDB" id="A0A318MEB7"/>
<feature type="domain" description="Mannitol dehydrogenase N-terminal" evidence="3">
    <location>
        <begin position="41"/>
        <end position="254"/>
    </location>
</feature>
<sequence>MLHLSDDIHNQTAAWQKAGVTLPTYDIEAMRQATKRSPTWVHFGAGNLFRAVHAPIAQKLLDSGATDRGISVVESFDPAIIDQAYSPFDDRYLQVILKADGSVKTSLAASIAGAYPLGEDPKPLRDLRLVFRNPSLQMVTTTITEKGYALVDSQGRSLPWIAPEFEGGPDKAKSAIAVITALLLERYRAGALPLALVSTDNFSRNGERFGQVVRRMTEEWIKRGLAEKGFGDYLRDKNKITFPLTMIDRITPTQKRKWVADSRLWASPMRSPSVPGAEPPWPPMPTPRKPGIGWSRTTSLQDARLWRRQESTWPTRIQSTPPTR</sequence>
<dbReference type="SUPFAM" id="SSF51735">
    <property type="entry name" value="NAD(P)-binding Rossmann-fold domains"/>
    <property type="match status" value="1"/>
</dbReference>
<evidence type="ECO:0000256" key="1">
    <source>
        <dbReference type="ARBA" id="ARBA00023002"/>
    </source>
</evidence>
<feature type="region of interest" description="Disordered" evidence="2">
    <location>
        <begin position="269"/>
        <end position="296"/>
    </location>
</feature>
<evidence type="ECO:0000259" key="3">
    <source>
        <dbReference type="Pfam" id="PF01232"/>
    </source>
</evidence>
<dbReference type="PANTHER" id="PTHR43362">
    <property type="entry name" value="MANNITOL DEHYDROGENASE DSF1-RELATED"/>
    <property type="match status" value="1"/>
</dbReference>
<evidence type="ECO:0000256" key="2">
    <source>
        <dbReference type="SAM" id="MobiDB-lite"/>
    </source>
</evidence>
<dbReference type="InterPro" id="IPR036291">
    <property type="entry name" value="NAD(P)-bd_dom_sf"/>
</dbReference>
<dbReference type="Gene3D" id="3.40.50.720">
    <property type="entry name" value="NAD(P)-binding Rossmann-like Domain"/>
    <property type="match status" value="1"/>
</dbReference>
<dbReference type="InterPro" id="IPR050988">
    <property type="entry name" value="Mannitol_DH/Oxidoreductase"/>
</dbReference>